<dbReference type="GO" id="GO:0008168">
    <property type="term" value="F:methyltransferase activity"/>
    <property type="evidence" value="ECO:0007669"/>
    <property type="project" value="UniProtKB-KW"/>
</dbReference>
<organism evidence="2 3">
    <name type="scientific">Algibacter luteus</name>
    <dbReference type="NCBI Taxonomy" id="1178825"/>
    <lineage>
        <taxon>Bacteria</taxon>
        <taxon>Pseudomonadati</taxon>
        <taxon>Bacteroidota</taxon>
        <taxon>Flavobacteriia</taxon>
        <taxon>Flavobacteriales</taxon>
        <taxon>Flavobacteriaceae</taxon>
        <taxon>Algibacter</taxon>
    </lineage>
</organism>
<dbReference type="InterPro" id="IPR052514">
    <property type="entry name" value="SAM-dependent_MTase"/>
</dbReference>
<dbReference type="RefSeq" id="WP_019387145.1">
    <property type="nucleotide sequence ID" value="NZ_ALIH01000004.1"/>
</dbReference>
<dbReference type="SUPFAM" id="SSF53335">
    <property type="entry name" value="S-adenosyl-L-methionine-dependent methyltransferases"/>
    <property type="match status" value="1"/>
</dbReference>
<dbReference type="OrthoDB" id="9812600at2"/>
<keyword evidence="3" id="KW-1185">Reference proteome</keyword>
<dbReference type="Pfam" id="PF05050">
    <property type="entry name" value="Methyltransf_21"/>
    <property type="match status" value="1"/>
</dbReference>
<dbReference type="NCBIfam" id="TIGR01444">
    <property type="entry name" value="fkbM_fam"/>
    <property type="match status" value="1"/>
</dbReference>
<feature type="domain" description="Methyltransferase FkbM" evidence="1">
    <location>
        <begin position="95"/>
        <end position="249"/>
    </location>
</feature>
<dbReference type="STRING" id="1178825.SAMN05216261_0017"/>
<dbReference type="EMBL" id="FQYK01000001">
    <property type="protein sequence ID" value="SHI28925.1"/>
    <property type="molecule type" value="Genomic_DNA"/>
</dbReference>
<evidence type="ECO:0000313" key="3">
    <source>
        <dbReference type="Proteomes" id="UP000184396"/>
    </source>
</evidence>
<accession>A0A1M5ZXB9</accession>
<dbReference type="eggNOG" id="COG2890">
    <property type="taxonomic scope" value="Bacteria"/>
</dbReference>
<name>A0A1M5ZXB9_9FLAO</name>
<dbReference type="PANTHER" id="PTHR34203:SF15">
    <property type="entry name" value="SLL1173 PROTEIN"/>
    <property type="match status" value="1"/>
</dbReference>
<evidence type="ECO:0000259" key="1">
    <source>
        <dbReference type="Pfam" id="PF05050"/>
    </source>
</evidence>
<sequence>MLKKLYNSIKKKYRKIRVYTQPHPLYSTLDRVKLSKIERGNPKKGFVKLNLNGLGHDIKIRKNFIDKEVVGYVFADQYHLPPKEVSLPENPVILDLGSNIGLTIVHLKQVYPRATIYAYEMNTDNYWLAKYNTKSYNDVHVHNQAIWIENTTVGYNPSSDFDAYSLKEKADGDNSIKIKSTTISTIIETYNLTKIDFIKMDIEGAEEDILKTEDLSWLKIVNALNIEMHLDENESVEPYLKILEKHGFKAWKDTKHWSSIMAVRN</sequence>
<reference evidence="2 3" key="1">
    <citation type="submission" date="2016-11" db="EMBL/GenBank/DDBJ databases">
        <authorList>
            <person name="Jaros S."/>
            <person name="Januszkiewicz K."/>
            <person name="Wedrychowicz H."/>
        </authorList>
    </citation>
    <scope>NUCLEOTIDE SEQUENCE [LARGE SCALE GENOMIC DNA]</scope>
    <source>
        <strain evidence="2 3">CGMCC 1.12213</strain>
    </source>
</reference>
<dbReference type="AlphaFoldDB" id="A0A1M5ZXB9"/>
<dbReference type="Proteomes" id="UP000184396">
    <property type="component" value="Unassembled WGS sequence"/>
</dbReference>
<dbReference type="GO" id="GO:0032259">
    <property type="term" value="P:methylation"/>
    <property type="evidence" value="ECO:0007669"/>
    <property type="project" value="UniProtKB-KW"/>
</dbReference>
<protein>
    <submittedName>
        <fullName evidence="2">Methyltransferase, FkbM family</fullName>
    </submittedName>
</protein>
<proteinExistence type="predicted"/>
<evidence type="ECO:0000313" key="2">
    <source>
        <dbReference type="EMBL" id="SHI28925.1"/>
    </source>
</evidence>
<dbReference type="InterPro" id="IPR006342">
    <property type="entry name" value="FkbM_mtfrase"/>
</dbReference>
<dbReference type="PANTHER" id="PTHR34203">
    <property type="entry name" value="METHYLTRANSFERASE, FKBM FAMILY PROTEIN"/>
    <property type="match status" value="1"/>
</dbReference>
<dbReference type="Gene3D" id="3.40.50.150">
    <property type="entry name" value="Vaccinia Virus protein VP39"/>
    <property type="match status" value="1"/>
</dbReference>
<dbReference type="InterPro" id="IPR029063">
    <property type="entry name" value="SAM-dependent_MTases_sf"/>
</dbReference>
<keyword evidence="2" id="KW-0808">Transferase</keyword>
<gene>
    <name evidence="2" type="ORF">SAMN05216261_0017</name>
</gene>
<keyword evidence="2" id="KW-0489">Methyltransferase</keyword>